<evidence type="ECO:0000313" key="10">
    <source>
        <dbReference type="Proteomes" id="UP001230188"/>
    </source>
</evidence>
<evidence type="ECO:0000256" key="3">
    <source>
        <dbReference type="ARBA" id="ARBA00022490"/>
    </source>
</evidence>
<evidence type="ECO:0000256" key="6">
    <source>
        <dbReference type="SAM" id="MobiDB-lite"/>
    </source>
</evidence>
<reference evidence="9" key="1">
    <citation type="submission" date="2023-01" db="EMBL/GenBank/DDBJ databases">
        <title>Metagenome sequencing of chrysophaentin producing Chrysophaeum taylorii.</title>
        <authorList>
            <person name="Davison J."/>
            <person name="Bewley C."/>
        </authorList>
    </citation>
    <scope>NUCLEOTIDE SEQUENCE</scope>
    <source>
        <strain evidence="9">NIES-1699</strain>
    </source>
</reference>
<comment type="caution">
    <text evidence="9">The sequence shown here is derived from an EMBL/GenBank/DDBJ whole genome shotgun (WGS) entry which is preliminary data.</text>
</comment>
<dbReference type="GO" id="GO:0043015">
    <property type="term" value="F:gamma-tubulin binding"/>
    <property type="evidence" value="ECO:0007669"/>
    <property type="project" value="InterPro"/>
</dbReference>
<dbReference type="InterPro" id="IPR042241">
    <property type="entry name" value="GCP_C_sf"/>
</dbReference>
<comment type="subcellular location">
    <subcellularLocation>
        <location evidence="1">Cytoplasm</location>
        <location evidence="1">Cytoskeleton</location>
    </subcellularLocation>
</comment>
<dbReference type="GO" id="GO:0005874">
    <property type="term" value="C:microtubule"/>
    <property type="evidence" value="ECO:0007669"/>
    <property type="project" value="UniProtKB-KW"/>
</dbReference>
<dbReference type="GO" id="GO:0051011">
    <property type="term" value="F:microtubule minus-end binding"/>
    <property type="evidence" value="ECO:0007669"/>
    <property type="project" value="TreeGrafter"/>
</dbReference>
<evidence type="ECO:0000256" key="4">
    <source>
        <dbReference type="ARBA" id="ARBA00022701"/>
    </source>
</evidence>
<dbReference type="GO" id="GO:0000278">
    <property type="term" value="P:mitotic cell cycle"/>
    <property type="evidence" value="ECO:0007669"/>
    <property type="project" value="TreeGrafter"/>
</dbReference>
<gene>
    <name evidence="9" type="ORF">CTAYLR_000789</name>
</gene>
<keyword evidence="10" id="KW-1185">Reference proteome</keyword>
<proteinExistence type="inferred from homology"/>
<organism evidence="9 10">
    <name type="scientific">Chrysophaeum taylorii</name>
    <dbReference type="NCBI Taxonomy" id="2483200"/>
    <lineage>
        <taxon>Eukaryota</taxon>
        <taxon>Sar</taxon>
        <taxon>Stramenopiles</taxon>
        <taxon>Ochrophyta</taxon>
        <taxon>Pelagophyceae</taxon>
        <taxon>Pelagomonadales</taxon>
        <taxon>Pelagomonadaceae</taxon>
        <taxon>Chrysophaeum</taxon>
    </lineage>
</organism>
<dbReference type="InterPro" id="IPR007259">
    <property type="entry name" value="GCP"/>
</dbReference>
<dbReference type="Pfam" id="PF17681">
    <property type="entry name" value="GCP_N_terminal"/>
    <property type="match status" value="1"/>
</dbReference>
<dbReference type="Pfam" id="PF04130">
    <property type="entry name" value="GCP_C_terminal"/>
    <property type="match status" value="1"/>
</dbReference>
<dbReference type="Gene3D" id="1.20.120.1900">
    <property type="entry name" value="Gamma-tubulin complex, C-terminal domain"/>
    <property type="match status" value="1"/>
</dbReference>
<sequence length="804" mass="88349">MDSSVEVRALVGELAAAVLETAEAPRPVVDLCWRVLGSRLRSRQTTIGREAIAARLESQRDPRQAMRFEELLISLRASGAVDKVESLVAVLGELSRLDGGVSVGRLGQTTVLPISTACLASGEGSVAGSSGRVVAERTREQRGEQKQRQQQPFVWSRDEQGGFVFAKKETGAPFVTEEAKRCQVPMSVSDAEARLVRDVLWCLQGIDGKHAVYRASDETFSVDRGVCAKLATLDRTRELCELGWLYRKVAAYARSERNSGLVDAALRSALADELGEYYRLVAVLEARLNRRQDEAHRLSLRRLAVWTSEPLERLKVMASVADAVSEARGGALLSVLDARGRHGDPKVREFLTALAARTAEPMFGAVRRWLFAGDLAPDPHGEFFVYEDEPPPPTRRKKKGHRGEEDDETSSATFWRSRYGLRRAMVPSFVRGSEAQILVVGKALNFLKRCCSKKSTTPLPEEEGDDLAFRYGHGDRLARLVRRVAAATNSRVRSALVDDLSLVEHLRTLKACVLLMQGDFAVRLVDALEPHLVVAADRKHLDDANFGSRANVVRHDVWTAFDAAVRASNARALKTLDCLRVAIVRGRDDITLDYDPPAPIDAVVDANALSIYRVAHAVFLRRARVEAKLAKAWRQHMTARRAAFSKKAAARVFHRTALARARIAQLVTALGAYCCSVVEDQWRRLDATVASESAGLDEIVEAHRQYLAAIETQALFKPTVGGDNDVADLLARETALATAMTFCSLVDALVADAFVAEDDAALVDRIDATIHDFDATSAKLRTTLSAASDEATANLAFRLECCCW</sequence>
<dbReference type="GO" id="GO:0000930">
    <property type="term" value="C:gamma-tubulin complex"/>
    <property type="evidence" value="ECO:0007669"/>
    <property type="project" value="TreeGrafter"/>
</dbReference>
<dbReference type="Proteomes" id="UP001230188">
    <property type="component" value="Unassembled WGS sequence"/>
</dbReference>
<keyword evidence="5" id="KW-0206">Cytoskeleton</keyword>
<feature type="region of interest" description="Disordered" evidence="6">
    <location>
        <begin position="130"/>
        <end position="151"/>
    </location>
</feature>
<dbReference type="PANTHER" id="PTHR19302">
    <property type="entry name" value="GAMMA TUBULIN COMPLEX PROTEIN"/>
    <property type="match status" value="1"/>
</dbReference>
<evidence type="ECO:0008006" key="11">
    <source>
        <dbReference type="Google" id="ProtNLM"/>
    </source>
</evidence>
<dbReference type="GO" id="GO:0031122">
    <property type="term" value="P:cytoplasmic microtubule organization"/>
    <property type="evidence" value="ECO:0007669"/>
    <property type="project" value="TreeGrafter"/>
</dbReference>
<keyword evidence="3" id="KW-0963">Cytoplasm</keyword>
<dbReference type="GO" id="GO:0051321">
    <property type="term" value="P:meiotic cell cycle"/>
    <property type="evidence" value="ECO:0007669"/>
    <property type="project" value="TreeGrafter"/>
</dbReference>
<evidence type="ECO:0000256" key="1">
    <source>
        <dbReference type="ARBA" id="ARBA00004245"/>
    </source>
</evidence>
<accession>A0AAD7UPL8</accession>
<dbReference type="PANTHER" id="PTHR19302:SF14">
    <property type="entry name" value="GAMMA-TUBULIN COMPLEX COMPONENT 3"/>
    <property type="match status" value="1"/>
</dbReference>
<dbReference type="AlphaFoldDB" id="A0AAD7UPL8"/>
<feature type="compositionally biased region" description="Basic and acidic residues" evidence="6">
    <location>
        <begin position="134"/>
        <end position="147"/>
    </location>
</feature>
<evidence type="ECO:0000259" key="7">
    <source>
        <dbReference type="Pfam" id="PF04130"/>
    </source>
</evidence>
<dbReference type="GO" id="GO:0051225">
    <property type="term" value="P:spindle assembly"/>
    <property type="evidence" value="ECO:0007669"/>
    <property type="project" value="TreeGrafter"/>
</dbReference>
<name>A0AAD7UPL8_9STRA</name>
<dbReference type="InterPro" id="IPR041470">
    <property type="entry name" value="GCP_N"/>
</dbReference>
<evidence type="ECO:0000313" key="9">
    <source>
        <dbReference type="EMBL" id="KAJ8614514.1"/>
    </source>
</evidence>
<keyword evidence="4" id="KW-0493">Microtubule</keyword>
<evidence type="ECO:0000259" key="8">
    <source>
        <dbReference type="Pfam" id="PF17681"/>
    </source>
</evidence>
<feature type="domain" description="Gamma tubulin complex component C-terminal" evidence="7">
    <location>
        <begin position="502"/>
        <end position="801"/>
    </location>
</feature>
<dbReference type="GO" id="GO:0007020">
    <property type="term" value="P:microtubule nucleation"/>
    <property type="evidence" value="ECO:0007669"/>
    <property type="project" value="InterPro"/>
</dbReference>
<evidence type="ECO:0000256" key="5">
    <source>
        <dbReference type="ARBA" id="ARBA00023212"/>
    </source>
</evidence>
<protein>
    <recommendedName>
        <fullName evidence="11">Spindle pole body component</fullName>
    </recommendedName>
</protein>
<dbReference type="GO" id="GO:0000922">
    <property type="term" value="C:spindle pole"/>
    <property type="evidence" value="ECO:0007669"/>
    <property type="project" value="InterPro"/>
</dbReference>
<dbReference type="EMBL" id="JAQMWT010000005">
    <property type="protein sequence ID" value="KAJ8614514.1"/>
    <property type="molecule type" value="Genomic_DNA"/>
</dbReference>
<evidence type="ECO:0000256" key="2">
    <source>
        <dbReference type="ARBA" id="ARBA00010337"/>
    </source>
</evidence>
<dbReference type="InterPro" id="IPR040457">
    <property type="entry name" value="GCP_C"/>
</dbReference>
<comment type="similarity">
    <text evidence="2">Belongs to the TUBGCP family.</text>
</comment>
<feature type="domain" description="Gamma tubulin complex component protein N-terminal" evidence="8">
    <location>
        <begin position="196"/>
        <end position="498"/>
    </location>
</feature>
<feature type="region of interest" description="Disordered" evidence="6">
    <location>
        <begin position="383"/>
        <end position="411"/>
    </location>
</feature>